<dbReference type="SUPFAM" id="SSF48403">
    <property type="entry name" value="Ankyrin repeat"/>
    <property type="match status" value="1"/>
</dbReference>
<feature type="region of interest" description="Disordered" evidence="14">
    <location>
        <begin position="468"/>
        <end position="491"/>
    </location>
</feature>
<feature type="compositionally biased region" description="Low complexity" evidence="14">
    <location>
        <begin position="978"/>
        <end position="994"/>
    </location>
</feature>
<keyword evidence="2" id="KW-0217">Developmental protein</keyword>
<feature type="region of interest" description="Disordered" evidence="14">
    <location>
        <begin position="836"/>
        <end position="947"/>
    </location>
</feature>
<keyword evidence="6 13" id="KW-0040">ANK repeat</keyword>
<dbReference type="EMBL" id="JAWDGP010003844">
    <property type="protein sequence ID" value="KAK3770421.1"/>
    <property type="molecule type" value="Genomic_DNA"/>
</dbReference>
<feature type="region of interest" description="Disordered" evidence="14">
    <location>
        <begin position="294"/>
        <end position="415"/>
    </location>
</feature>
<feature type="region of interest" description="Disordered" evidence="14">
    <location>
        <begin position="667"/>
        <end position="713"/>
    </location>
</feature>
<feature type="compositionally biased region" description="Basic and acidic residues" evidence="14">
    <location>
        <begin position="742"/>
        <end position="762"/>
    </location>
</feature>
<evidence type="ECO:0000256" key="4">
    <source>
        <dbReference type="ARBA" id="ARBA00022553"/>
    </source>
</evidence>
<comment type="caution">
    <text evidence="15">The sequence shown here is derived from an EMBL/GenBank/DDBJ whole genome shotgun (WGS) entry which is preliminary data.</text>
</comment>
<evidence type="ECO:0000256" key="5">
    <source>
        <dbReference type="ARBA" id="ARBA00022737"/>
    </source>
</evidence>
<accession>A0AAE0ZK54</accession>
<dbReference type="Pfam" id="PF12796">
    <property type="entry name" value="Ank_2"/>
    <property type="match status" value="2"/>
</dbReference>
<feature type="compositionally biased region" description="Polar residues" evidence="14">
    <location>
        <begin position="928"/>
        <end position="937"/>
    </location>
</feature>
<name>A0AAE0ZK54_9GAST</name>
<evidence type="ECO:0000256" key="6">
    <source>
        <dbReference type="ARBA" id="ARBA00023043"/>
    </source>
</evidence>
<comment type="subcellular location">
    <subcellularLocation>
        <location evidence="1">Cytoplasm</location>
        <location evidence="1">Cytoskeleton</location>
    </subcellularLocation>
</comment>
<sequence length="1100" mass="119891">MAADEKQVSALIRRSEQVKRWEGSDTFLEPCSPKKDNIKVKFQDGCVFLAACSSGDKEEVKKLLQKEADINTANVDGLTALHQACIDDNLEMVEFLVENGADVDVCDNEGWTPLHATASCAFTEIARYLIKHGASVAAVNNDGDLPMDIAENDEMEKLLKEEMDKQGIDADAARCEEEQRMLEDANQWLSEQTVEEIRHPKTGATALHVAAAKGYMKVMSLLLEAGVDVDAEDHDGWTPLHAAAHWGQEEACKLLVEHNCDMLYKNKAGHTALDLAEKDMLKLLEELKENQAALRSKHEVDTDHILPSNSSGKRRSSVTRMSVDQKQNVIQRTSEEERAALASLQSEDKLPTIHSLARAQEEREAEDAETERKNERNKQVSNQSSLPSMVPTTSVGWSRPTSVSVPSGVDLRRPDMPKIDEVSEMERPNSTHVLAPQITVTSSIVMTPASSTSTVTIATTSTAAANTQSTTTTCSSTLPPTTSSPSTSTSLGAVPPATLVAKPSVTLTRVLDSLTDLPTDSNTQLRGRNRYRFSELSRRSYEFLAHEFVVGNQAFILCAHYFWPGLVAAIGSAIAAYLLVPARLPTQKDLPSSIPTSTTTRASTSVSLTGSEGDLPVPSWRQGLRKTGSSSMVHEWMSQNDSNALPRSASSPRLALDSRLDTLQERLASRRPMSSIGSTPLSSTATAATTTTTTSLIGSSNDTDTTRSADRNSYTFGQSFAGYRSSYAGRPGSYVPLHLRQQQREAEDREKSQALLGARDRSTYCGPSSVSSPASSSSPSTTNSVFKRSFEPPKRDEETETQRKARAKHARQTRRSTQGVSLEDVTKATEEIFGSDDSNKVAKDSVDGPSSSRNSILDRDSSSGLGRSASSVGAPSATSSLSLTTATTTTTTASSISSSDMDVVGQREDRSITSGYRSRRALEDRNDSSNTDVPSTRSYRRAREERDLNSLSGLVSSDVTSSYVPRSQRNSAIMLGDSGSSSSQNLLRSSSLRAGRLRNGDTSDFSSTSSSITPTPRPEDESKRDDSSQEKKEEKKEPSAIRARRQRRERRSTGITYDNEDNEMSKENKPEEEKKEDVTQQFLMSFKDFLVICGTGVGPV</sequence>
<feature type="region of interest" description="Disordered" evidence="14">
    <location>
        <begin position="974"/>
        <end position="1078"/>
    </location>
</feature>
<dbReference type="InterPro" id="IPR051226">
    <property type="entry name" value="PP1_Regulatory_Subunit"/>
</dbReference>
<dbReference type="GO" id="GO:0005737">
    <property type="term" value="C:cytoplasm"/>
    <property type="evidence" value="ECO:0007669"/>
    <property type="project" value="TreeGrafter"/>
</dbReference>
<keyword evidence="16" id="KW-1185">Reference proteome</keyword>
<feature type="compositionally biased region" description="Basic and acidic residues" evidence="14">
    <location>
        <begin position="1017"/>
        <end position="1039"/>
    </location>
</feature>
<dbReference type="PROSITE" id="PS50297">
    <property type="entry name" value="ANK_REP_REGION"/>
    <property type="match status" value="4"/>
</dbReference>
<dbReference type="CDD" id="cd21930">
    <property type="entry name" value="IPD_PPP1R12"/>
    <property type="match status" value="1"/>
</dbReference>
<evidence type="ECO:0000256" key="11">
    <source>
        <dbReference type="ARBA" id="ARBA00072757"/>
    </source>
</evidence>
<evidence type="ECO:0000256" key="1">
    <source>
        <dbReference type="ARBA" id="ARBA00004245"/>
    </source>
</evidence>
<dbReference type="InterPro" id="IPR036770">
    <property type="entry name" value="Ankyrin_rpt-contain_sf"/>
</dbReference>
<reference evidence="15" key="1">
    <citation type="journal article" date="2023" name="G3 (Bethesda)">
        <title>A reference genome for the long-term kleptoplast-retaining sea slug Elysia crispata morphotype clarki.</title>
        <authorList>
            <person name="Eastman K.E."/>
            <person name="Pendleton A.L."/>
            <person name="Shaikh M.A."/>
            <person name="Suttiyut T."/>
            <person name="Ogas R."/>
            <person name="Tomko P."/>
            <person name="Gavelis G."/>
            <person name="Widhalm J.R."/>
            <person name="Wisecaver J.H."/>
        </authorList>
    </citation>
    <scope>NUCLEOTIDE SEQUENCE</scope>
    <source>
        <strain evidence="15">ECLA1</strain>
    </source>
</reference>
<evidence type="ECO:0000313" key="16">
    <source>
        <dbReference type="Proteomes" id="UP001283361"/>
    </source>
</evidence>
<evidence type="ECO:0000256" key="2">
    <source>
        <dbReference type="ARBA" id="ARBA00022473"/>
    </source>
</evidence>
<keyword evidence="7" id="KW-0206">Cytoskeleton</keyword>
<keyword evidence="5" id="KW-0677">Repeat</keyword>
<feature type="compositionally biased region" description="Low complexity" evidence="14">
    <location>
        <begin position="468"/>
        <end position="490"/>
    </location>
</feature>
<evidence type="ECO:0000256" key="10">
    <source>
        <dbReference type="ARBA" id="ARBA00065548"/>
    </source>
</evidence>
<comment type="function">
    <text evidence="9">Regulates myosin phosphatase activity. Augments Ca(2+) sensitivity of the contractile apparatus.</text>
</comment>
<dbReference type="FunFam" id="1.25.40.20:FF:000007">
    <property type="entry name" value="Phosphatase 1 regulatory subunit 12A"/>
    <property type="match status" value="1"/>
</dbReference>
<feature type="compositionally biased region" description="Polar residues" evidence="14">
    <location>
        <begin position="318"/>
        <end position="332"/>
    </location>
</feature>
<evidence type="ECO:0000256" key="12">
    <source>
        <dbReference type="ARBA" id="ARBA00083252"/>
    </source>
</evidence>
<keyword evidence="4" id="KW-0597">Phosphoprotein</keyword>
<keyword evidence="3" id="KW-0963">Cytoplasm</keyword>
<protein>
    <recommendedName>
        <fullName evidence="11">Protein phosphatase 1 regulatory subunit 12B</fullName>
    </recommendedName>
    <alternativeName>
        <fullName evidence="12">Myosin phosphatase-targeting subunit 2</fullName>
    </alternativeName>
</protein>
<comment type="similarity">
    <text evidence="8">Belongs to the NRARP family.</text>
</comment>
<organism evidence="15 16">
    <name type="scientific">Elysia crispata</name>
    <name type="common">lettuce slug</name>
    <dbReference type="NCBI Taxonomy" id="231223"/>
    <lineage>
        <taxon>Eukaryota</taxon>
        <taxon>Metazoa</taxon>
        <taxon>Spiralia</taxon>
        <taxon>Lophotrochozoa</taxon>
        <taxon>Mollusca</taxon>
        <taxon>Gastropoda</taxon>
        <taxon>Heterobranchia</taxon>
        <taxon>Euthyneura</taxon>
        <taxon>Panpulmonata</taxon>
        <taxon>Sacoglossa</taxon>
        <taxon>Placobranchoidea</taxon>
        <taxon>Plakobranchidae</taxon>
        <taxon>Elysia</taxon>
    </lineage>
</organism>
<comment type="subunit">
    <text evidence="10">PP1 comprises a catalytic subunit, PPP1CA, PPP1CB or PPP1CC, and one or several targeting or regulatory subunits. PPP1R12B mediates binding to myosin. Isoform 3 and isoform 4 bind PPP1R12A, but not isoform 1 of PPP1R12B itself. Binds IL16.</text>
</comment>
<feature type="compositionally biased region" description="Low complexity" evidence="14">
    <location>
        <begin position="1002"/>
        <end position="1014"/>
    </location>
</feature>
<dbReference type="PANTHER" id="PTHR24179:SF21">
    <property type="entry name" value="MYOSIN BINDING SUBUNIT, ISOFORM O"/>
    <property type="match status" value="1"/>
</dbReference>
<dbReference type="GO" id="GO:0005856">
    <property type="term" value="C:cytoskeleton"/>
    <property type="evidence" value="ECO:0007669"/>
    <property type="project" value="UniProtKB-SubCell"/>
</dbReference>
<evidence type="ECO:0000313" key="15">
    <source>
        <dbReference type="EMBL" id="KAK3770421.1"/>
    </source>
</evidence>
<evidence type="ECO:0000256" key="9">
    <source>
        <dbReference type="ARBA" id="ARBA00059024"/>
    </source>
</evidence>
<dbReference type="Gene3D" id="1.25.40.20">
    <property type="entry name" value="Ankyrin repeat-containing domain"/>
    <property type="match status" value="2"/>
</dbReference>
<evidence type="ECO:0000256" key="14">
    <source>
        <dbReference type="SAM" id="MobiDB-lite"/>
    </source>
</evidence>
<feature type="region of interest" description="Disordered" evidence="14">
    <location>
        <begin position="588"/>
        <end position="625"/>
    </location>
</feature>
<evidence type="ECO:0000256" key="3">
    <source>
        <dbReference type="ARBA" id="ARBA00022490"/>
    </source>
</evidence>
<dbReference type="AlphaFoldDB" id="A0AAE0ZK54"/>
<evidence type="ECO:0000256" key="8">
    <source>
        <dbReference type="ARBA" id="ARBA00038386"/>
    </source>
</evidence>
<feature type="region of interest" description="Disordered" evidence="14">
    <location>
        <begin position="740"/>
        <end position="823"/>
    </location>
</feature>
<feature type="compositionally biased region" description="Low complexity" evidence="14">
    <location>
        <begin position="767"/>
        <end position="780"/>
    </location>
</feature>
<evidence type="ECO:0000256" key="7">
    <source>
        <dbReference type="ARBA" id="ARBA00023212"/>
    </source>
</evidence>
<feature type="compositionally biased region" description="Basic and acidic residues" evidence="14">
    <location>
        <begin position="837"/>
        <end position="846"/>
    </location>
</feature>
<dbReference type="GO" id="GO:0019208">
    <property type="term" value="F:phosphatase regulator activity"/>
    <property type="evidence" value="ECO:0007669"/>
    <property type="project" value="TreeGrafter"/>
</dbReference>
<feature type="compositionally biased region" description="Basic and acidic residues" evidence="14">
    <location>
        <begin position="788"/>
        <end position="803"/>
    </location>
</feature>
<feature type="repeat" description="ANK" evidence="13">
    <location>
        <begin position="235"/>
        <end position="267"/>
    </location>
</feature>
<dbReference type="Gene3D" id="6.10.140.390">
    <property type="match status" value="1"/>
</dbReference>
<dbReference type="FunFam" id="1.25.40.20:FF:000004">
    <property type="entry name" value="Phosphatase 1 regulatory subunit 12A"/>
    <property type="match status" value="1"/>
</dbReference>
<feature type="compositionally biased region" description="Polar residues" evidence="14">
    <location>
        <begin position="379"/>
        <end position="405"/>
    </location>
</feature>
<dbReference type="SMART" id="SM00248">
    <property type="entry name" value="ANK"/>
    <property type="match status" value="5"/>
</dbReference>
<dbReference type="PROSITE" id="PS50088">
    <property type="entry name" value="ANK_REPEAT"/>
    <property type="match status" value="4"/>
</dbReference>
<dbReference type="PANTHER" id="PTHR24179">
    <property type="entry name" value="PROTEIN PHOSPHATASE 1 REGULATORY SUBUNIT 12"/>
    <property type="match status" value="1"/>
</dbReference>
<evidence type="ECO:0000256" key="13">
    <source>
        <dbReference type="PROSITE-ProRule" id="PRU00023"/>
    </source>
</evidence>
<feature type="compositionally biased region" description="Low complexity" evidence="14">
    <location>
        <begin position="862"/>
        <end position="899"/>
    </location>
</feature>
<feature type="compositionally biased region" description="Basic and acidic residues" evidence="14">
    <location>
        <begin position="1063"/>
        <end position="1078"/>
    </location>
</feature>
<dbReference type="Proteomes" id="UP001283361">
    <property type="component" value="Unassembled WGS sequence"/>
</dbReference>
<dbReference type="GO" id="GO:0004857">
    <property type="term" value="F:enzyme inhibitor activity"/>
    <property type="evidence" value="ECO:0007669"/>
    <property type="project" value="TreeGrafter"/>
</dbReference>
<gene>
    <name evidence="15" type="ORF">RRG08_012163</name>
</gene>
<feature type="repeat" description="ANK" evidence="13">
    <location>
        <begin position="109"/>
        <end position="141"/>
    </location>
</feature>
<feature type="compositionally biased region" description="Low complexity" evidence="14">
    <location>
        <begin position="682"/>
        <end position="695"/>
    </location>
</feature>
<feature type="repeat" description="ANK" evidence="13">
    <location>
        <begin position="202"/>
        <end position="234"/>
    </location>
</feature>
<dbReference type="InterPro" id="IPR002110">
    <property type="entry name" value="Ankyrin_rpt"/>
</dbReference>
<feature type="compositionally biased region" description="Low complexity" evidence="14">
    <location>
        <begin position="592"/>
        <end position="609"/>
    </location>
</feature>
<feature type="repeat" description="ANK" evidence="13">
    <location>
        <begin position="76"/>
        <end position="108"/>
    </location>
</feature>
<proteinExistence type="inferred from homology"/>
<feature type="compositionally biased region" description="Basic residues" evidence="14">
    <location>
        <begin position="804"/>
        <end position="814"/>
    </location>
</feature>